<dbReference type="Gene3D" id="1.10.1410.10">
    <property type="match status" value="2"/>
</dbReference>
<protein>
    <recommendedName>
        <fullName evidence="4">Polynucleotide adenylyltransferase</fullName>
    </recommendedName>
</protein>
<feature type="compositionally biased region" description="Basic and acidic residues" evidence="1">
    <location>
        <begin position="1046"/>
        <end position="1063"/>
    </location>
</feature>
<dbReference type="Gene3D" id="3.30.460.10">
    <property type="entry name" value="Beta Polymerase, domain 2"/>
    <property type="match status" value="1"/>
</dbReference>
<dbReference type="InterPro" id="IPR043519">
    <property type="entry name" value="NT_sf"/>
</dbReference>
<dbReference type="EMBL" id="JANBQB010000545">
    <property type="protein sequence ID" value="KAJ1975287.1"/>
    <property type="molecule type" value="Genomic_DNA"/>
</dbReference>
<accession>A0A9W8B4F4</accession>
<dbReference type="OrthoDB" id="2274644at2759"/>
<dbReference type="GO" id="GO:0016779">
    <property type="term" value="F:nucleotidyltransferase activity"/>
    <property type="evidence" value="ECO:0007669"/>
    <property type="project" value="TreeGrafter"/>
</dbReference>
<evidence type="ECO:0000256" key="1">
    <source>
        <dbReference type="SAM" id="MobiDB-lite"/>
    </source>
</evidence>
<gene>
    <name evidence="2" type="ORF">H4R34_004395</name>
</gene>
<organism evidence="2 3">
    <name type="scientific">Dimargaris verticillata</name>
    <dbReference type="NCBI Taxonomy" id="2761393"/>
    <lineage>
        <taxon>Eukaryota</taxon>
        <taxon>Fungi</taxon>
        <taxon>Fungi incertae sedis</taxon>
        <taxon>Zoopagomycota</taxon>
        <taxon>Kickxellomycotina</taxon>
        <taxon>Dimargaritomycetes</taxon>
        <taxon>Dimargaritales</taxon>
        <taxon>Dimargaritaceae</taxon>
        <taxon>Dimargaris</taxon>
    </lineage>
</organism>
<dbReference type="SUPFAM" id="SSF81301">
    <property type="entry name" value="Nucleotidyltransferase"/>
    <property type="match status" value="1"/>
</dbReference>
<evidence type="ECO:0008006" key="4">
    <source>
        <dbReference type="Google" id="ProtNLM"/>
    </source>
</evidence>
<evidence type="ECO:0000313" key="3">
    <source>
        <dbReference type="Proteomes" id="UP001151582"/>
    </source>
</evidence>
<dbReference type="AlphaFoldDB" id="A0A9W8B4F4"/>
<feature type="region of interest" description="Disordered" evidence="1">
    <location>
        <begin position="101"/>
        <end position="126"/>
    </location>
</feature>
<dbReference type="SUPFAM" id="SSF81631">
    <property type="entry name" value="PAP/OAS1 substrate-binding domain"/>
    <property type="match status" value="1"/>
</dbReference>
<evidence type="ECO:0000313" key="2">
    <source>
        <dbReference type="EMBL" id="KAJ1975287.1"/>
    </source>
</evidence>
<dbReference type="PANTHER" id="PTHR12271">
    <property type="entry name" value="POLY A POLYMERASE CID PAP -RELATED"/>
    <property type="match status" value="1"/>
</dbReference>
<dbReference type="Proteomes" id="UP001151582">
    <property type="component" value="Unassembled WGS sequence"/>
</dbReference>
<feature type="compositionally biased region" description="Low complexity" evidence="1">
    <location>
        <begin position="101"/>
        <end position="112"/>
    </location>
</feature>
<dbReference type="GO" id="GO:0031123">
    <property type="term" value="P:RNA 3'-end processing"/>
    <property type="evidence" value="ECO:0007669"/>
    <property type="project" value="TreeGrafter"/>
</dbReference>
<sequence>MSRFPHAQAFVTFQQAHQFRLAVNRAHLRLARFVYHQLQENGGRPISLPLLHYRLKQDQKYADSLPRKGLLPVLKTHIFEQYFRVIEYDSYMKGLKSWLPAPHKASSTSPSSRRSKPPSAYAKPCLDSPELRPAKLIPLAPLRYVEPHGKPLDDAEFLEFSVDRKRLPLLSSDPAERPLLPTAAKASWGPSLDKVRQWVKSAPLTTGTQIRQPYPYSREQDIFLTQQLMTRYLAVCPTSDRLGKVNQMITRLREAFSRGFPNRDYRMELVGSYATCLAHQESDINVLMILPNKKIIQPDQSPEEKVETLREFIYALIGGALKRNRFPVIRNEALIRSHYGYHENYTPVTIIPDDPLPYFEAKLIKAYGDFDPRVRPLVQTVLTWARTRGILAVREHNNDTFDKRPAFETPILVHLVLAFLQYRGILPSLQRIDDCIYQNRAPLDNMMQSFHRVQEEQLERMRRHEQQHLASPQFAKALRMRGDASRSSSASPMPLYQQSSHNQLEASLLTETSQCLCCHRPLPQTPLGDANSYFLAQAPPDFAKHEQSAKRNRQKVHDAQHAAFERVESARYQADYSHFQWLRSRNAATRARTPMRHELRGMHWHYPQLTGDNEYPVPYMALYPSSFVEQCGFAVVHNKPMLEFEPDYEAQSSLEEADDPQEEFRTSRTQTISWRPLTHLPRFLTQLDIPLVQSQVPPQDASIVQLLLEFFRFFGHEVPYTQAMVSVRLGGVVPRSLAVAAKHTKIAMPLPATTKAFEDEYCLLAVEHPFAPAHNVASYLQPWQVEGLAWEFRRAYDVLATPLSTNSSDTPDQPRAFNADDILDRLMKPYSDPYYGPQWLRAYRLSSRFWEVSNPQWLDTLPSESEDIKAQTDGEILDRWTASLPSLIREKSESILPEEHEAMHSVRAQPVQLIDPKLEMVFNEFYAQVSLPLKHADAHWTVKQTPQPKPVAQTIGMADAGCPSTMDVPAANTNLHVVMPNARNEADQMRADTLTAYDIAFDEVFQQYAQEEGDPNIPPPPEMVAQWGPEAQRLVAQGQVRLPENREWKSGNDKPSRQERDFLQQHGVNPTYIADKPNAPYYEFIREGKVVVKS</sequence>
<keyword evidence="3" id="KW-1185">Reference proteome</keyword>
<dbReference type="GO" id="GO:0046872">
    <property type="term" value="F:metal ion binding"/>
    <property type="evidence" value="ECO:0007669"/>
    <property type="project" value="UniProtKB-KW"/>
</dbReference>
<comment type="caution">
    <text evidence="2">The sequence shown here is derived from an EMBL/GenBank/DDBJ whole genome shotgun (WGS) entry which is preliminary data.</text>
</comment>
<feature type="compositionally biased region" description="Polar residues" evidence="1">
    <location>
        <begin position="485"/>
        <end position="499"/>
    </location>
</feature>
<dbReference type="PANTHER" id="PTHR12271:SF40">
    <property type="entry name" value="POLY(A) RNA POLYMERASE GLD2"/>
    <property type="match status" value="1"/>
</dbReference>
<feature type="region of interest" description="Disordered" evidence="1">
    <location>
        <begin position="477"/>
        <end position="499"/>
    </location>
</feature>
<reference evidence="2" key="1">
    <citation type="submission" date="2022-07" db="EMBL/GenBank/DDBJ databases">
        <title>Phylogenomic reconstructions and comparative analyses of Kickxellomycotina fungi.</title>
        <authorList>
            <person name="Reynolds N.K."/>
            <person name="Stajich J.E."/>
            <person name="Barry K."/>
            <person name="Grigoriev I.V."/>
            <person name="Crous P."/>
            <person name="Smith M.E."/>
        </authorList>
    </citation>
    <scope>NUCLEOTIDE SEQUENCE</scope>
    <source>
        <strain evidence="2">RSA 567</strain>
    </source>
</reference>
<proteinExistence type="predicted"/>
<feature type="region of interest" description="Disordered" evidence="1">
    <location>
        <begin position="1046"/>
        <end position="1071"/>
    </location>
</feature>
<name>A0A9W8B4F4_9FUNG</name>